<accession>F2JIL9</accession>
<organism evidence="1 2">
    <name type="scientific">Cellulosilyticum lentocellum (strain ATCC 49066 / DSM 5427 / NCIMB 11756 / RHM5)</name>
    <name type="common">Clostridium lentocellum</name>
    <dbReference type="NCBI Taxonomy" id="642492"/>
    <lineage>
        <taxon>Bacteria</taxon>
        <taxon>Bacillati</taxon>
        <taxon>Bacillota</taxon>
        <taxon>Clostridia</taxon>
        <taxon>Lachnospirales</taxon>
        <taxon>Cellulosilyticaceae</taxon>
        <taxon>Cellulosilyticum</taxon>
    </lineage>
</organism>
<evidence type="ECO:0000313" key="2">
    <source>
        <dbReference type="Proteomes" id="UP000008467"/>
    </source>
</evidence>
<gene>
    <name evidence="1" type="ordered locus">Clole_3809</name>
</gene>
<dbReference type="KEGG" id="cle:Clole_3809"/>
<dbReference type="HOGENOM" id="CLU_843827_0_0_9"/>
<protein>
    <submittedName>
        <fullName evidence="1">Uncharacterized protein</fullName>
    </submittedName>
</protein>
<dbReference type="Proteomes" id="UP000008467">
    <property type="component" value="Chromosome"/>
</dbReference>
<keyword evidence="2" id="KW-1185">Reference proteome</keyword>
<dbReference type="EMBL" id="CP002582">
    <property type="protein sequence ID" value="ADZ85489.1"/>
    <property type="molecule type" value="Genomic_DNA"/>
</dbReference>
<proteinExistence type="predicted"/>
<sequence length="329" mass="38100">MKILIAGSLSNAGGYEEELLVKELEKEYKSMKYDVDSFILPFSRDILSLPEQILAYQLIDTNCCDLLITVGYPACMLSHPNKVIYLFERVPAFNEYYDSEYGVQASYQYEKIKNTISQIEKKVFLEAKKVFCNSKLLLGDLSIYMNVEKEVLYPPALEIEKNSNLTNSNYIMIETDLLPYNRSELLITFAKCNTQYDINIFIPSENLVYYETMVKWIKSEKLGHQIKLIQQRATEEDYKNASAYVLMDYNNRRISNSIIMAMENQIPIIACKDCGASMELLVDYPLLKEIEADNIKSFKLVELNKATNQNKNSMRFNKTRFFAESLVNI</sequence>
<name>F2JIL9_CELLD</name>
<dbReference type="AlphaFoldDB" id="F2JIL9"/>
<reference evidence="1 2" key="1">
    <citation type="journal article" date="2011" name="J. Bacteriol.">
        <title>Complete genome sequence of the cellulose-degrading bacterium Cellulosilyticum lentocellum.</title>
        <authorList>
            <consortium name="US DOE Joint Genome Institute"/>
            <person name="Miller D.A."/>
            <person name="Suen G."/>
            <person name="Bruce D."/>
            <person name="Copeland A."/>
            <person name="Cheng J.F."/>
            <person name="Detter C."/>
            <person name="Goodwin L.A."/>
            <person name="Han C.S."/>
            <person name="Hauser L.J."/>
            <person name="Land M.L."/>
            <person name="Lapidus A."/>
            <person name="Lucas S."/>
            <person name="Meincke L."/>
            <person name="Pitluck S."/>
            <person name="Tapia R."/>
            <person name="Teshima H."/>
            <person name="Woyke T."/>
            <person name="Fox B.G."/>
            <person name="Angert E.R."/>
            <person name="Currie C.R."/>
        </authorList>
    </citation>
    <scope>NUCLEOTIDE SEQUENCE [LARGE SCALE GENOMIC DNA]</scope>
    <source>
        <strain evidence="2">ATCC 49066 / DSM 5427 / NCIMB 11756 / RHM5</strain>
    </source>
</reference>
<evidence type="ECO:0000313" key="1">
    <source>
        <dbReference type="EMBL" id="ADZ85489.1"/>
    </source>
</evidence>
<dbReference type="RefSeq" id="WP_013658763.1">
    <property type="nucleotide sequence ID" value="NC_015275.1"/>
</dbReference>
<dbReference type="eggNOG" id="COG0438">
    <property type="taxonomic scope" value="Bacteria"/>
</dbReference>
<dbReference type="STRING" id="642492.Clole_3809"/>